<evidence type="ECO:0008006" key="4">
    <source>
        <dbReference type="Google" id="ProtNLM"/>
    </source>
</evidence>
<accession>A0A1Y1WKW3</accession>
<evidence type="ECO:0000313" key="2">
    <source>
        <dbReference type="EMBL" id="ORX74221.1"/>
    </source>
</evidence>
<protein>
    <recommendedName>
        <fullName evidence="4">USP domain-containing protein</fullName>
    </recommendedName>
</protein>
<comment type="caution">
    <text evidence="2">The sequence shown here is derived from an EMBL/GenBank/DDBJ whole genome shotgun (WGS) entry which is preliminary data.</text>
</comment>
<evidence type="ECO:0000256" key="1">
    <source>
        <dbReference type="SAM" id="SignalP"/>
    </source>
</evidence>
<dbReference type="GeneID" id="63799844"/>
<feature type="chain" id="PRO_5012372580" description="USP domain-containing protein" evidence="1">
    <location>
        <begin position="26"/>
        <end position="168"/>
    </location>
</feature>
<dbReference type="EMBL" id="MCFD01000001">
    <property type="protein sequence ID" value="ORX74221.1"/>
    <property type="molecule type" value="Genomic_DNA"/>
</dbReference>
<gene>
    <name evidence="2" type="ORF">DL89DRAFT_11977</name>
</gene>
<organism evidence="2 3">
    <name type="scientific">Linderina pennispora</name>
    <dbReference type="NCBI Taxonomy" id="61395"/>
    <lineage>
        <taxon>Eukaryota</taxon>
        <taxon>Fungi</taxon>
        <taxon>Fungi incertae sedis</taxon>
        <taxon>Zoopagomycota</taxon>
        <taxon>Kickxellomycotina</taxon>
        <taxon>Kickxellomycetes</taxon>
        <taxon>Kickxellales</taxon>
        <taxon>Kickxellaceae</taxon>
        <taxon>Linderina</taxon>
    </lineage>
</organism>
<dbReference type="Proteomes" id="UP000193922">
    <property type="component" value="Unassembled WGS sequence"/>
</dbReference>
<proteinExistence type="predicted"/>
<name>A0A1Y1WKW3_9FUNG</name>
<keyword evidence="1" id="KW-0732">Signal</keyword>
<sequence>MKAAMQTHIATHLVILLLNLQRLKGRTRPRFSGWEISAFELEETIDMAQYVSSSVDAMPKTISFSLYAVFLNRGGSPYQVYSCILRLATDKWFYFESGLGFPILRSQVLDEYGGNEIQRSYSAVQRQRDICAAKRFTAMHMPIYIRNMSGKHLAWVSSILPTRWPIYS</sequence>
<dbReference type="AlphaFoldDB" id="A0A1Y1WKW3"/>
<feature type="signal peptide" evidence="1">
    <location>
        <begin position="1"/>
        <end position="25"/>
    </location>
</feature>
<evidence type="ECO:0000313" key="3">
    <source>
        <dbReference type="Proteomes" id="UP000193922"/>
    </source>
</evidence>
<keyword evidence="3" id="KW-1185">Reference proteome</keyword>
<reference evidence="2 3" key="1">
    <citation type="submission" date="2016-07" db="EMBL/GenBank/DDBJ databases">
        <title>Pervasive Adenine N6-methylation of Active Genes in Fungi.</title>
        <authorList>
            <consortium name="DOE Joint Genome Institute"/>
            <person name="Mondo S.J."/>
            <person name="Dannebaum R.O."/>
            <person name="Kuo R.C."/>
            <person name="Labutti K."/>
            <person name="Haridas S."/>
            <person name="Kuo A."/>
            <person name="Salamov A."/>
            <person name="Ahrendt S.R."/>
            <person name="Lipzen A."/>
            <person name="Sullivan W."/>
            <person name="Andreopoulos W.B."/>
            <person name="Clum A."/>
            <person name="Lindquist E."/>
            <person name="Daum C."/>
            <person name="Ramamoorthy G.K."/>
            <person name="Gryganskyi A."/>
            <person name="Culley D."/>
            <person name="Magnuson J.K."/>
            <person name="James T.Y."/>
            <person name="O'Malley M.A."/>
            <person name="Stajich J.E."/>
            <person name="Spatafora J.W."/>
            <person name="Visel A."/>
            <person name="Grigoriev I.V."/>
        </authorList>
    </citation>
    <scope>NUCLEOTIDE SEQUENCE [LARGE SCALE GENOMIC DNA]</scope>
    <source>
        <strain evidence="2 3">ATCC 12442</strain>
    </source>
</reference>
<dbReference type="RefSeq" id="XP_040747432.1">
    <property type="nucleotide sequence ID" value="XM_040883196.1"/>
</dbReference>